<accession>A0AAD6HPG3</accession>
<evidence type="ECO:0000313" key="3">
    <source>
        <dbReference type="Proteomes" id="UP001215712"/>
    </source>
</evidence>
<organism evidence="2 3">
    <name type="scientific">Penicillium malachiteum</name>
    <dbReference type="NCBI Taxonomy" id="1324776"/>
    <lineage>
        <taxon>Eukaryota</taxon>
        <taxon>Fungi</taxon>
        <taxon>Dikarya</taxon>
        <taxon>Ascomycota</taxon>
        <taxon>Pezizomycotina</taxon>
        <taxon>Eurotiomycetes</taxon>
        <taxon>Eurotiomycetidae</taxon>
        <taxon>Eurotiales</taxon>
        <taxon>Aspergillaceae</taxon>
        <taxon>Penicillium</taxon>
    </lineage>
</organism>
<dbReference type="EMBL" id="JAQJAN010000005">
    <property type="protein sequence ID" value="KAJ5728526.1"/>
    <property type="molecule type" value="Genomic_DNA"/>
</dbReference>
<reference evidence="2" key="2">
    <citation type="submission" date="2023-01" db="EMBL/GenBank/DDBJ databases">
        <authorList>
            <person name="Petersen C."/>
        </authorList>
    </citation>
    <scope>NUCLEOTIDE SEQUENCE</scope>
    <source>
        <strain evidence="2">IBT 17514</strain>
    </source>
</reference>
<name>A0AAD6HPG3_9EURO</name>
<feature type="compositionally biased region" description="Low complexity" evidence="1">
    <location>
        <begin position="27"/>
        <end position="39"/>
    </location>
</feature>
<reference evidence="2" key="1">
    <citation type="journal article" date="2023" name="IMA Fungus">
        <title>Comparative genomic study of the Penicillium genus elucidates a diverse pangenome and 15 lateral gene transfer events.</title>
        <authorList>
            <person name="Petersen C."/>
            <person name="Sorensen T."/>
            <person name="Nielsen M.R."/>
            <person name="Sondergaard T.E."/>
            <person name="Sorensen J.L."/>
            <person name="Fitzpatrick D.A."/>
            <person name="Frisvad J.C."/>
            <person name="Nielsen K.L."/>
        </authorList>
    </citation>
    <scope>NUCLEOTIDE SEQUENCE</scope>
    <source>
        <strain evidence="2">IBT 17514</strain>
    </source>
</reference>
<proteinExistence type="predicted"/>
<sequence length="535" mass="61307">MSTPIDTTQDGSREKTRKERKGKEMNSGPSSSTGATGATGKKHGQDPSNSVDEHDSKRSKSSDGSSNDSFKSADEMPGLNPWQRENAKKLKDLQELLDRLEMRDIEMGIKTPEEEKQKAAAEAAKEAARNAPRRPPFKRYDFEKRPILSAEELPADWHHEDTDIDEYNIDAMIQRCEERIHDAILPKLWEEKLEQYKEMKANREAAQDKPDAAFGVPILTRLNVLTAALKHIEEWGDVFHQRRNIEGIMKAYRSFDLWYTPGLVTYWYKGRQIGGPEKFEWSAYLEYYNDHNGKEVCVEGIDQFTLNNSMAHRDPEVNFKFEKNPWIQTEDALRPRYTPHNHWELSFKSPFLPASTACTRDFLDDTGATFPHVLWRDLADIEHLGQGAPFLTWAHSQTAQGTVLTPVVMLEFNIKWPPNQVELTQGRRMAPKAYEYAFDHWYPLAVTVFGTRRIDSVQRLSGLWVHRLFYTARAPDNEGTLYVNESHEGLRNALPDVNNLDVILPDQVNGADMDDYLDRGLQGDFLSPLTSTIAH</sequence>
<feature type="region of interest" description="Disordered" evidence="1">
    <location>
        <begin position="1"/>
        <end position="87"/>
    </location>
</feature>
<feature type="compositionally biased region" description="Basic and acidic residues" evidence="1">
    <location>
        <begin position="11"/>
        <end position="24"/>
    </location>
</feature>
<evidence type="ECO:0000313" key="2">
    <source>
        <dbReference type="EMBL" id="KAJ5728526.1"/>
    </source>
</evidence>
<gene>
    <name evidence="2" type="ORF">N7493_004856</name>
</gene>
<evidence type="ECO:0000256" key="1">
    <source>
        <dbReference type="SAM" id="MobiDB-lite"/>
    </source>
</evidence>
<protein>
    <submittedName>
        <fullName evidence="2">Uncharacterized protein</fullName>
    </submittedName>
</protein>
<feature type="compositionally biased region" description="Basic and acidic residues" evidence="1">
    <location>
        <begin position="51"/>
        <end position="61"/>
    </location>
</feature>
<dbReference type="Proteomes" id="UP001215712">
    <property type="component" value="Unassembled WGS sequence"/>
</dbReference>
<comment type="caution">
    <text evidence="2">The sequence shown here is derived from an EMBL/GenBank/DDBJ whole genome shotgun (WGS) entry which is preliminary data.</text>
</comment>
<keyword evidence="3" id="KW-1185">Reference proteome</keyword>
<feature type="compositionally biased region" description="Polar residues" evidence="1">
    <location>
        <begin position="1"/>
        <end position="10"/>
    </location>
</feature>
<dbReference type="AlphaFoldDB" id="A0AAD6HPG3"/>